<dbReference type="PANTHER" id="PTHR33221">
    <property type="entry name" value="WINGED HELIX-TURN-HELIX TRANSCRIPTIONAL REGULATOR, RRF2 FAMILY"/>
    <property type="match status" value="1"/>
</dbReference>
<keyword evidence="3" id="KW-1185">Reference proteome</keyword>
<evidence type="ECO:0000256" key="1">
    <source>
        <dbReference type="SAM" id="SignalP"/>
    </source>
</evidence>
<dbReference type="RefSeq" id="WP_283225398.1">
    <property type="nucleotide sequence ID" value="NZ_JASGBH010000012.1"/>
</dbReference>
<comment type="caution">
    <text evidence="2">The sequence shown here is derived from an EMBL/GenBank/DDBJ whole genome shotgun (WGS) entry which is preliminary data.</text>
</comment>
<protein>
    <submittedName>
        <fullName evidence="2">Rrf2 family transcriptional regulator</fullName>
    </submittedName>
</protein>
<dbReference type="Proteomes" id="UP001431902">
    <property type="component" value="Unassembled WGS sequence"/>
</dbReference>
<proteinExistence type="predicted"/>
<dbReference type="PROSITE" id="PS51257">
    <property type="entry name" value="PROKAR_LIPOPROTEIN"/>
    <property type="match status" value="1"/>
</dbReference>
<dbReference type="InterPro" id="IPR000944">
    <property type="entry name" value="Tscrpt_reg_Rrf2"/>
</dbReference>
<dbReference type="Gene3D" id="1.10.10.10">
    <property type="entry name" value="Winged helix-like DNA-binding domain superfamily/Winged helix DNA-binding domain"/>
    <property type="match status" value="1"/>
</dbReference>
<evidence type="ECO:0000313" key="2">
    <source>
        <dbReference type="EMBL" id="MDI9235056.1"/>
    </source>
</evidence>
<dbReference type="PANTHER" id="PTHR33221:SF15">
    <property type="entry name" value="HTH-TYPE TRANSCRIPTIONAL REGULATOR YWGB-RELATED"/>
    <property type="match status" value="1"/>
</dbReference>
<name>A0ABT6XA98_9BURK</name>
<dbReference type="SUPFAM" id="SSF46785">
    <property type="entry name" value="Winged helix' DNA-binding domain"/>
    <property type="match status" value="1"/>
</dbReference>
<sequence>MLSKKVFHAVNALVVMACLPAGNTITTAELASQVGLSVSYVESLLKALREHGFVRATRGPGGGYDLAMSAQRMSVWSVVDALDPYPQTPALEGDAQIDLEQALGQSIERELKAFLSNTFIADYANEDSALSLPRKAKVWDFGFKPMVQPWRPEAPNSVFQLSQFVVKPVAKPAAAWRV</sequence>
<gene>
    <name evidence="2" type="ORF">QLQ16_14545</name>
</gene>
<keyword evidence="1" id="KW-0732">Signal</keyword>
<dbReference type="InterPro" id="IPR036390">
    <property type="entry name" value="WH_DNA-bd_sf"/>
</dbReference>
<organism evidence="2 3">
    <name type="scientific">Limnohabitans lacus</name>
    <dbReference type="NCBI Taxonomy" id="3045173"/>
    <lineage>
        <taxon>Bacteria</taxon>
        <taxon>Pseudomonadati</taxon>
        <taxon>Pseudomonadota</taxon>
        <taxon>Betaproteobacteria</taxon>
        <taxon>Burkholderiales</taxon>
        <taxon>Comamonadaceae</taxon>
        <taxon>Limnohabitans</taxon>
    </lineage>
</organism>
<dbReference type="Pfam" id="PF02082">
    <property type="entry name" value="Rrf2"/>
    <property type="match status" value="1"/>
</dbReference>
<feature type="chain" id="PRO_5046587386" evidence="1">
    <location>
        <begin position="18"/>
        <end position="178"/>
    </location>
</feature>
<dbReference type="InterPro" id="IPR036388">
    <property type="entry name" value="WH-like_DNA-bd_sf"/>
</dbReference>
<dbReference type="PROSITE" id="PS51197">
    <property type="entry name" value="HTH_RRF2_2"/>
    <property type="match status" value="1"/>
</dbReference>
<feature type="signal peptide" evidence="1">
    <location>
        <begin position="1"/>
        <end position="17"/>
    </location>
</feature>
<evidence type="ECO:0000313" key="3">
    <source>
        <dbReference type="Proteomes" id="UP001431902"/>
    </source>
</evidence>
<reference evidence="2" key="1">
    <citation type="submission" date="2023-05" db="EMBL/GenBank/DDBJ databases">
        <title>Limnohabitans sp. strain HM2-2 Genome sequencing and assembly.</title>
        <authorList>
            <person name="Jung Y."/>
        </authorList>
    </citation>
    <scope>NUCLEOTIDE SEQUENCE</scope>
    <source>
        <strain evidence="2">HM2-2</strain>
    </source>
</reference>
<dbReference type="EMBL" id="JASGBH010000012">
    <property type="protein sequence ID" value="MDI9235056.1"/>
    <property type="molecule type" value="Genomic_DNA"/>
</dbReference>
<accession>A0ABT6XA98</accession>